<dbReference type="RefSeq" id="WP_187357973.1">
    <property type="nucleotide sequence ID" value="NZ_CAAHFG010000005.1"/>
</dbReference>
<evidence type="ECO:0000313" key="1">
    <source>
        <dbReference type="EMBL" id="VGO17715.1"/>
    </source>
</evidence>
<sequence length="103" mass="11125">MSEATIEQSPSSGMRAFCMGKIVSTPGALAALESAGHNASEFLVRHALGDWGDLVEEDKVSNDEAVADDLRILSAYRLQDGVRIWVITEADRSATTILLPSEY</sequence>
<evidence type="ECO:0000313" key="2">
    <source>
        <dbReference type="Proteomes" id="UP000366872"/>
    </source>
</evidence>
<reference evidence="1 2" key="1">
    <citation type="submission" date="2019-04" db="EMBL/GenBank/DDBJ databases">
        <authorList>
            <person name="Van Vliet M D."/>
        </authorList>
    </citation>
    <scope>NUCLEOTIDE SEQUENCE [LARGE SCALE GENOMIC DNA]</scope>
    <source>
        <strain evidence="1 2">F1</strain>
    </source>
</reference>
<evidence type="ECO:0008006" key="3">
    <source>
        <dbReference type="Google" id="ProtNLM"/>
    </source>
</evidence>
<dbReference type="AlphaFoldDB" id="A0A6C2UCA4"/>
<accession>A0A6C2UCA4</accession>
<organism evidence="1 2">
    <name type="scientific">Pontiella desulfatans</name>
    <dbReference type="NCBI Taxonomy" id="2750659"/>
    <lineage>
        <taxon>Bacteria</taxon>
        <taxon>Pseudomonadati</taxon>
        <taxon>Kiritimatiellota</taxon>
        <taxon>Kiritimatiellia</taxon>
        <taxon>Kiritimatiellales</taxon>
        <taxon>Pontiellaceae</taxon>
        <taxon>Pontiella</taxon>
    </lineage>
</organism>
<proteinExistence type="predicted"/>
<dbReference type="Proteomes" id="UP000366872">
    <property type="component" value="Unassembled WGS sequence"/>
</dbReference>
<dbReference type="EMBL" id="CAAHFG010000005">
    <property type="protein sequence ID" value="VGO17715.1"/>
    <property type="molecule type" value="Genomic_DNA"/>
</dbReference>
<name>A0A6C2UCA4_PONDE</name>
<keyword evidence="2" id="KW-1185">Reference proteome</keyword>
<gene>
    <name evidence="1" type="ORF">PDESU_06317</name>
</gene>
<protein>
    <recommendedName>
        <fullName evidence="3">Plasmid related protein</fullName>
    </recommendedName>
</protein>